<dbReference type="PRINTS" id="PR01550">
    <property type="entry name" value="TOP6AFAMILY"/>
</dbReference>
<dbReference type="Pfam" id="PF21180">
    <property type="entry name" value="TOP6A-Spo11_Toprim"/>
    <property type="match status" value="1"/>
</dbReference>
<dbReference type="STRING" id="1314773.A0A3N2PX28"/>
<gene>
    <name evidence="2" type="ORF">SODALDRAFT_398471</name>
</gene>
<dbReference type="AlphaFoldDB" id="A0A3N2PX28"/>
<accession>A0A3N2PX28</accession>
<reference evidence="2 3" key="1">
    <citation type="journal article" date="2018" name="Mol. Ecol.">
        <title>The obligate alkalophilic soda-lake fungus Sodiomyces alkalinus has shifted to a protein diet.</title>
        <authorList>
            <person name="Grum-Grzhimaylo A.A."/>
            <person name="Falkoski D.L."/>
            <person name="van den Heuvel J."/>
            <person name="Valero-Jimenez C.A."/>
            <person name="Min B."/>
            <person name="Choi I.G."/>
            <person name="Lipzen A."/>
            <person name="Daum C.G."/>
            <person name="Aanen D.K."/>
            <person name="Tsang A."/>
            <person name="Henrissat B."/>
            <person name="Bilanenko E.N."/>
            <person name="de Vries R.P."/>
            <person name="van Kan J.A.L."/>
            <person name="Grigoriev I.V."/>
            <person name="Debets A.J.M."/>
        </authorList>
    </citation>
    <scope>NUCLEOTIDE SEQUENCE [LARGE SCALE GENOMIC DNA]</scope>
    <source>
        <strain evidence="2 3">F11</strain>
    </source>
</reference>
<dbReference type="CDD" id="cd00223">
    <property type="entry name" value="TOPRIM_TopoIIB_SPO"/>
    <property type="match status" value="1"/>
</dbReference>
<dbReference type="EMBL" id="ML119054">
    <property type="protein sequence ID" value="ROT39024.1"/>
    <property type="molecule type" value="Genomic_DNA"/>
</dbReference>
<dbReference type="GO" id="GO:0000706">
    <property type="term" value="P:meiotic DNA double-strand break processing"/>
    <property type="evidence" value="ECO:0007669"/>
    <property type="project" value="TreeGrafter"/>
</dbReference>
<dbReference type="InterPro" id="IPR034136">
    <property type="entry name" value="TOPRIM_Topo6A/Spo11"/>
</dbReference>
<evidence type="ECO:0000259" key="1">
    <source>
        <dbReference type="Pfam" id="PF21180"/>
    </source>
</evidence>
<name>A0A3N2PX28_SODAK</name>
<dbReference type="PANTHER" id="PTHR10848">
    <property type="entry name" value="MEIOTIC RECOMBINATION PROTEIN SPO11"/>
    <property type="match status" value="1"/>
</dbReference>
<dbReference type="GO" id="GO:0042138">
    <property type="term" value="P:meiotic DNA double-strand break formation"/>
    <property type="evidence" value="ECO:0007669"/>
    <property type="project" value="TreeGrafter"/>
</dbReference>
<organism evidence="2 3">
    <name type="scientific">Sodiomyces alkalinus (strain CBS 110278 / VKM F-3762 / F11)</name>
    <name type="common">Alkaliphilic filamentous fungus</name>
    <dbReference type="NCBI Taxonomy" id="1314773"/>
    <lineage>
        <taxon>Eukaryota</taxon>
        <taxon>Fungi</taxon>
        <taxon>Dikarya</taxon>
        <taxon>Ascomycota</taxon>
        <taxon>Pezizomycotina</taxon>
        <taxon>Sordariomycetes</taxon>
        <taxon>Hypocreomycetidae</taxon>
        <taxon>Glomerellales</taxon>
        <taxon>Plectosphaerellaceae</taxon>
        <taxon>Sodiomyces</taxon>
    </lineage>
</organism>
<evidence type="ECO:0000313" key="2">
    <source>
        <dbReference type="EMBL" id="ROT39024.1"/>
    </source>
</evidence>
<dbReference type="GO" id="GO:0003918">
    <property type="term" value="F:DNA topoisomerase type II (double strand cut, ATP-hydrolyzing) activity"/>
    <property type="evidence" value="ECO:0007669"/>
    <property type="project" value="InterPro"/>
</dbReference>
<keyword evidence="2" id="KW-0413">Isomerase</keyword>
<dbReference type="GO" id="GO:0007131">
    <property type="term" value="P:reciprocal meiotic recombination"/>
    <property type="evidence" value="ECO:0007669"/>
    <property type="project" value="TreeGrafter"/>
</dbReference>
<dbReference type="GO" id="GO:0003677">
    <property type="term" value="F:DNA binding"/>
    <property type="evidence" value="ECO:0007669"/>
    <property type="project" value="InterPro"/>
</dbReference>
<dbReference type="PANTHER" id="PTHR10848:SF0">
    <property type="entry name" value="MEIOTIC RECOMBINATION PROTEIN SPO11"/>
    <property type="match status" value="1"/>
</dbReference>
<dbReference type="SUPFAM" id="SSF56726">
    <property type="entry name" value="DNA topoisomerase IV, alpha subunit"/>
    <property type="match status" value="1"/>
</dbReference>
<proteinExistence type="predicted"/>
<dbReference type="Gene3D" id="3.40.1360.10">
    <property type="match status" value="1"/>
</dbReference>
<sequence>MSSTDIVEVGEARATEGNRLVVIAVIEDILSKVVDDISHDRQPSIPYRCRPRGARPGRPSTSVTSRTAVRFPGNSQDESLAFCSPRPRGSLLGEDCVVDRDATHQTKSQAVVDRVVDDLAYTLGFGRMDLNIVAAGKGLISGPIMIQLRRESGVLSASSGSNGVLVPLPSDVEKLDLGAARWLLVIEKEAVYRRLSAVQYWRNSAAGPGILVTGKGFPDLVTRGFLHLVQSVRPQLPIYCLTDFDPDGVGIMRCYKHGSRSLDHETHVVVPRLRWLGFKSSDLSHHLTALDESRRPSVTSPMSVRNRTRAAKLLATMDEESHDWEELECQRELQVMMFLGVKAEIQGVDGIGDVGDWLDAKLGQA</sequence>
<dbReference type="OrthoDB" id="5377392at2759"/>
<keyword evidence="3" id="KW-1185">Reference proteome</keyword>
<dbReference type="InterPro" id="IPR002815">
    <property type="entry name" value="Spo11/TopoVI_A"/>
</dbReference>
<evidence type="ECO:0000313" key="3">
    <source>
        <dbReference type="Proteomes" id="UP000272025"/>
    </source>
</evidence>
<dbReference type="Proteomes" id="UP000272025">
    <property type="component" value="Unassembled WGS sequence"/>
</dbReference>
<dbReference type="RefSeq" id="XP_028466830.1">
    <property type="nucleotide sequence ID" value="XM_028615307.1"/>
</dbReference>
<dbReference type="InterPro" id="IPR036078">
    <property type="entry name" value="Spo11/TopoVI_A_sf"/>
</dbReference>
<protein>
    <submittedName>
        <fullName evidence="2">DNA topoisomerase IV, alpha subunit</fullName>
    </submittedName>
</protein>
<dbReference type="GO" id="GO:0000228">
    <property type="term" value="C:nuclear chromosome"/>
    <property type="evidence" value="ECO:0007669"/>
    <property type="project" value="TreeGrafter"/>
</dbReference>
<dbReference type="GeneID" id="39583784"/>
<feature type="domain" description="Topoisomerase 6 subunit A/Spo11 TOPRIM" evidence="1">
    <location>
        <begin position="183"/>
        <end position="349"/>
    </location>
</feature>